<dbReference type="Pfam" id="PF12799">
    <property type="entry name" value="LRR_4"/>
    <property type="match status" value="1"/>
</dbReference>
<dbReference type="SMART" id="SM00369">
    <property type="entry name" value="LRR_TYP"/>
    <property type="match status" value="4"/>
</dbReference>
<accession>A0A6G8FJY0</accession>
<dbReference type="SUPFAM" id="SSF49313">
    <property type="entry name" value="Cadherin-like"/>
    <property type="match status" value="1"/>
</dbReference>
<dbReference type="GO" id="GO:0005509">
    <property type="term" value="F:calcium ion binding"/>
    <property type="evidence" value="ECO:0007669"/>
    <property type="project" value="InterPro"/>
</dbReference>
<dbReference type="SMART" id="SM00365">
    <property type="entry name" value="LRR_SD22"/>
    <property type="match status" value="4"/>
</dbReference>
<reference evidence="5 6" key="1">
    <citation type="submission" date="2020-03" db="EMBL/GenBank/DDBJ databases">
        <title>Leucobacter sp. nov., isolated from beetles.</title>
        <authorList>
            <person name="Hyun D.-W."/>
            <person name="Bae J.-W."/>
        </authorList>
    </citation>
    <scope>NUCLEOTIDE SEQUENCE [LARGE SCALE GENOMIC DNA]</scope>
    <source>
        <strain evidence="5 6">HDW9B</strain>
    </source>
</reference>
<dbReference type="AlphaFoldDB" id="A0A6G8FJY0"/>
<dbReference type="EMBL" id="CP049934">
    <property type="protein sequence ID" value="QIM16661.1"/>
    <property type="molecule type" value="Genomic_DNA"/>
</dbReference>
<keyword evidence="6" id="KW-1185">Reference proteome</keyword>
<dbReference type="InterPro" id="IPR050836">
    <property type="entry name" value="SDS22/Internalin_LRR"/>
</dbReference>
<evidence type="ECO:0000256" key="3">
    <source>
        <dbReference type="SAM" id="MobiDB-lite"/>
    </source>
</evidence>
<dbReference type="PANTHER" id="PTHR46652">
    <property type="entry name" value="LEUCINE-RICH REPEAT AND IQ DOMAIN-CONTAINING PROTEIN 1-RELATED"/>
    <property type="match status" value="1"/>
</dbReference>
<dbReference type="Proteomes" id="UP000501387">
    <property type="component" value="Chromosome"/>
</dbReference>
<dbReference type="InterPro" id="IPR003591">
    <property type="entry name" value="Leu-rich_rpt_typical-subtyp"/>
</dbReference>
<name>A0A6G8FJY0_9MICO</name>
<dbReference type="InterPro" id="IPR025875">
    <property type="entry name" value="Leu-rich_rpt_4"/>
</dbReference>
<keyword evidence="1" id="KW-0433">Leucine-rich repeat</keyword>
<keyword evidence="2" id="KW-0677">Repeat</keyword>
<evidence type="ECO:0000256" key="1">
    <source>
        <dbReference type="ARBA" id="ARBA00022614"/>
    </source>
</evidence>
<dbReference type="InterPro" id="IPR013783">
    <property type="entry name" value="Ig-like_fold"/>
</dbReference>
<keyword evidence="4" id="KW-0472">Membrane</keyword>
<sequence>MREHIGIRRKASEIIGVGAVALLVLGSVFAGGSIAHGAPDDTVVFADRKLQECVAFALHYDTSATVTEAELADVANLFCGYSGITDLDGLEYATSLQYLELADNEISDLGPIAGLTSLRTLDVTGNQIASLEPLRGLSQLEAIYGKLNRVADLRPLADLAALEHLDLTANEVSELGSLAGLTQMRSLALAENHISDLTPLAALLDVNYLDLRQNQVGNLSALSGMSYLSSLNLEENRVTDVSPLQGKNRLSVVLLRANQIADVSPLAGLGPEWATLEDQVVTAPDAVVDVAVANPLRDTEGEVVPTADYCVEAGCAQQLYPDVATGVTTTWNVTDQLMRFEFSGTLVRNVVDPQTAPAPPTITGTPPNGVVGTPYTFDFIVSGDPDPTVSLNAQILPRGLELSATGTLSGVPTLAGTFTFTVQAENGVDPIATHEVTVVIAEPASTPPPKTNPPNTNPPNTNPGGEKPTVPDNPGGTLPRTGASQAEWALSVAAIALGGVGMVLAMRRRSRLS</sequence>
<keyword evidence="4" id="KW-0812">Transmembrane</keyword>
<dbReference type="PROSITE" id="PS51450">
    <property type="entry name" value="LRR"/>
    <property type="match status" value="4"/>
</dbReference>
<evidence type="ECO:0000256" key="2">
    <source>
        <dbReference type="ARBA" id="ARBA00022737"/>
    </source>
</evidence>
<keyword evidence="4" id="KW-1133">Transmembrane helix</keyword>
<dbReference type="NCBIfam" id="TIGR01167">
    <property type="entry name" value="LPXTG_anchor"/>
    <property type="match status" value="1"/>
</dbReference>
<dbReference type="Gene3D" id="2.60.40.10">
    <property type="entry name" value="Immunoglobulins"/>
    <property type="match status" value="1"/>
</dbReference>
<dbReference type="RefSeq" id="WP_166323914.1">
    <property type="nucleotide sequence ID" value="NZ_CP049934.1"/>
</dbReference>
<dbReference type="Gene3D" id="3.80.10.10">
    <property type="entry name" value="Ribonuclease Inhibitor"/>
    <property type="match status" value="1"/>
</dbReference>
<organism evidence="5 6">
    <name type="scientific">Leucobacter insecticola</name>
    <dbReference type="NCBI Taxonomy" id="2714934"/>
    <lineage>
        <taxon>Bacteria</taxon>
        <taxon>Bacillati</taxon>
        <taxon>Actinomycetota</taxon>
        <taxon>Actinomycetes</taxon>
        <taxon>Micrococcales</taxon>
        <taxon>Microbacteriaceae</taxon>
        <taxon>Leucobacter</taxon>
    </lineage>
</organism>
<evidence type="ECO:0000313" key="5">
    <source>
        <dbReference type="EMBL" id="QIM16661.1"/>
    </source>
</evidence>
<dbReference type="InterPro" id="IPR001611">
    <property type="entry name" value="Leu-rich_rpt"/>
</dbReference>
<feature type="transmembrane region" description="Helical" evidence="4">
    <location>
        <begin position="488"/>
        <end position="506"/>
    </location>
</feature>
<dbReference type="InterPro" id="IPR032675">
    <property type="entry name" value="LRR_dom_sf"/>
</dbReference>
<protein>
    <submittedName>
        <fullName evidence="5">LPXTG cell wall anchor domain-containing protein</fullName>
    </submittedName>
</protein>
<gene>
    <name evidence="5" type="ORF">G7067_09995</name>
</gene>
<dbReference type="PANTHER" id="PTHR46652:SF3">
    <property type="entry name" value="LEUCINE-RICH REPEAT-CONTAINING PROTEIN 9"/>
    <property type="match status" value="1"/>
</dbReference>
<evidence type="ECO:0000256" key="4">
    <source>
        <dbReference type="SAM" id="Phobius"/>
    </source>
</evidence>
<dbReference type="InterPro" id="IPR015919">
    <property type="entry name" value="Cadherin-like_sf"/>
</dbReference>
<feature type="region of interest" description="Disordered" evidence="3">
    <location>
        <begin position="443"/>
        <end position="481"/>
    </location>
</feature>
<dbReference type="KEGG" id="lins:G7067_09995"/>
<feature type="compositionally biased region" description="Pro residues" evidence="3">
    <location>
        <begin position="445"/>
        <end position="461"/>
    </location>
</feature>
<dbReference type="GO" id="GO:0005975">
    <property type="term" value="P:carbohydrate metabolic process"/>
    <property type="evidence" value="ECO:0007669"/>
    <property type="project" value="UniProtKB-ARBA"/>
</dbReference>
<proteinExistence type="predicted"/>
<dbReference type="SUPFAM" id="SSF52058">
    <property type="entry name" value="L domain-like"/>
    <property type="match status" value="1"/>
</dbReference>
<dbReference type="GO" id="GO:0016020">
    <property type="term" value="C:membrane"/>
    <property type="evidence" value="ECO:0007669"/>
    <property type="project" value="InterPro"/>
</dbReference>
<evidence type="ECO:0000313" key="6">
    <source>
        <dbReference type="Proteomes" id="UP000501387"/>
    </source>
</evidence>